<organism evidence="3 4">
    <name type="scientific">Primorskyibacter flagellatus</name>
    <dbReference type="NCBI Taxonomy" id="1387277"/>
    <lineage>
        <taxon>Bacteria</taxon>
        <taxon>Pseudomonadati</taxon>
        <taxon>Pseudomonadota</taxon>
        <taxon>Alphaproteobacteria</taxon>
        <taxon>Rhodobacterales</taxon>
        <taxon>Roseobacteraceae</taxon>
        <taxon>Primorskyibacter</taxon>
    </lineage>
</organism>
<evidence type="ECO:0000256" key="1">
    <source>
        <dbReference type="SAM" id="MobiDB-lite"/>
    </source>
</evidence>
<dbReference type="EMBL" id="BMFJ01000002">
    <property type="protein sequence ID" value="GGE45880.1"/>
    <property type="molecule type" value="Genomic_DNA"/>
</dbReference>
<feature type="signal peptide" evidence="2">
    <location>
        <begin position="1"/>
        <end position="29"/>
    </location>
</feature>
<gene>
    <name evidence="3" type="ORF">GCM10011360_36380</name>
</gene>
<dbReference type="RefSeq" id="WP_188479235.1">
    <property type="nucleotide sequence ID" value="NZ_BMFJ01000002.1"/>
</dbReference>
<keyword evidence="4" id="KW-1185">Reference proteome</keyword>
<dbReference type="AlphaFoldDB" id="A0A917EJT8"/>
<sequence>MFDVKTVAIAGGTLVLAAGAGLYMQAAPAAPVHATAPAPVDDMPMPAEAMAEHTLAALPDEAEAPADLDETPVELAAITLTSSDVTDLPVTMTADAFPATPTLAAASSDDLMQPDPEPQPEPAAEPDCTVDLTGESRAAAMVALTLSAACQPNARVLFKHAGMNFTAATDETGSVTVEVPALAEDATFIAMLDDGNGAAVEMTVDSLFFYDRAIVQWRGDAGIGIHALEFGATYDDAGHVWSGAPRDATVAARGEGGFVVRLGDTEIDGASMVDVYTFPTATTKLSGDVDLSVEVEVTDLNCGRDVSAEVLKVSQGMASPVTKLAMTMPDCDAVGDYLLLNNLVDDLKIASR</sequence>
<protein>
    <recommendedName>
        <fullName evidence="5">Translocase</fullName>
    </recommendedName>
</protein>
<evidence type="ECO:0008006" key="5">
    <source>
        <dbReference type="Google" id="ProtNLM"/>
    </source>
</evidence>
<evidence type="ECO:0000256" key="2">
    <source>
        <dbReference type="SAM" id="SignalP"/>
    </source>
</evidence>
<name>A0A917EJT8_9RHOB</name>
<reference evidence="4" key="1">
    <citation type="journal article" date="2019" name="Int. J. Syst. Evol. Microbiol.">
        <title>The Global Catalogue of Microorganisms (GCM) 10K type strain sequencing project: providing services to taxonomists for standard genome sequencing and annotation.</title>
        <authorList>
            <consortium name="The Broad Institute Genomics Platform"/>
            <consortium name="The Broad Institute Genome Sequencing Center for Infectious Disease"/>
            <person name="Wu L."/>
            <person name="Ma J."/>
        </authorList>
    </citation>
    <scope>NUCLEOTIDE SEQUENCE [LARGE SCALE GENOMIC DNA]</scope>
    <source>
        <strain evidence="4">CGMCC 1.12664</strain>
    </source>
</reference>
<evidence type="ECO:0000313" key="3">
    <source>
        <dbReference type="EMBL" id="GGE45880.1"/>
    </source>
</evidence>
<feature type="region of interest" description="Disordered" evidence="1">
    <location>
        <begin position="107"/>
        <end position="127"/>
    </location>
</feature>
<evidence type="ECO:0000313" key="4">
    <source>
        <dbReference type="Proteomes" id="UP000612855"/>
    </source>
</evidence>
<keyword evidence="2" id="KW-0732">Signal</keyword>
<comment type="caution">
    <text evidence="3">The sequence shown here is derived from an EMBL/GenBank/DDBJ whole genome shotgun (WGS) entry which is preliminary data.</text>
</comment>
<feature type="chain" id="PRO_5037553461" description="Translocase" evidence="2">
    <location>
        <begin position="30"/>
        <end position="352"/>
    </location>
</feature>
<accession>A0A917EJT8</accession>
<proteinExistence type="predicted"/>
<dbReference type="Proteomes" id="UP000612855">
    <property type="component" value="Unassembled WGS sequence"/>
</dbReference>